<keyword evidence="3" id="KW-1185">Reference proteome</keyword>
<dbReference type="AlphaFoldDB" id="A0AAV2G877"/>
<feature type="compositionally biased region" description="Low complexity" evidence="1">
    <location>
        <begin position="69"/>
        <end position="87"/>
    </location>
</feature>
<organism evidence="2 3">
    <name type="scientific">Linum trigynum</name>
    <dbReference type="NCBI Taxonomy" id="586398"/>
    <lineage>
        <taxon>Eukaryota</taxon>
        <taxon>Viridiplantae</taxon>
        <taxon>Streptophyta</taxon>
        <taxon>Embryophyta</taxon>
        <taxon>Tracheophyta</taxon>
        <taxon>Spermatophyta</taxon>
        <taxon>Magnoliopsida</taxon>
        <taxon>eudicotyledons</taxon>
        <taxon>Gunneridae</taxon>
        <taxon>Pentapetalae</taxon>
        <taxon>rosids</taxon>
        <taxon>fabids</taxon>
        <taxon>Malpighiales</taxon>
        <taxon>Linaceae</taxon>
        <taxon>Linum</taxon>
    </lineage>
</organism>
<dbReference type="Proteomes" id="UP001497516">
    <property type="component" value="Chromosome 8"/>
</dbReference>
<proteinExistence type="predicted"/>
<evidence type="ECO:0000256" key="1">
    <source>
        <dbReference type="SAM" id="MobiDB-lite"/>
    </source>
</evidence>
<sequence>MDPRPEDMQVDVELVRSPVRRQSPKGFVINRPPKVNFCGGGKQKLEASIKETSNPVLGGKKGGRQPQNPVRAGRGSPAPAAVAPAGGIAEQARRRRLILEDDLDDDMVDLPHPKVQASPRGQPTRQDAQPSSYPVRESGGLSTGTVKPVKRRLRRNASKAAASDVGGVAVPAPRLVDAPRKSRQVRVGHGKEFHEQGVETTVPLPTSQNEDVSAGEIADEMASGASEAGVDDPLGADAAVQRENGLPVPSDSEGSGMGTDTHCFEIRKRDPGPTSVGTGRGISGKVSQVVAAFETGLAIDQGKVTTVMIEGEGVRSISEHIGVHGEGAEVGDEYGSNLTNPVFSAHKRSLASVEGEVGSPPTPKKYFIEVANVFEKEKVEEASLEWPQPDK</sequence>
<feature type="region of interest" description="Disordered" evidence="1">
    <location>
        <begin position="39"/>
        <end position="166"/>
    </location>
</feature>
<evidence type="ECO:0000313" key="3">
    <source>
        <dbReference type="Proteomes" id="UP001497516"/>
    </source>
</evidence>
<feature type="compositionally biased region" description="Basic residues" evidence="1">
    <location>
        <begin position="148"/>
        <end position="157"/>
    </location>
</feature>
<dbReference type="EMBL" id="OZ034821">
    <property type="protein sequence ID" value="CAL1406681.1"/>
    <property type="molecule type" value="Genomic_DNA"/>
</dbReference>
<name>A0AAV2G877_9ROSI</name>
<evidence type="ECO:0000313" key="2">
    <source>
        <dbReference type="EMBL" id="CAL1406681.1"/>
    </source>
</evidence>
<protein>
    <submittedName>
        <fullName evidence="2">Uncharacterized protein</fullName>
    </submittedName>
</protein>
<reference evidence="2 3" key="1">
    <citation type="submission" date="2024-04" db="EMBL/GenBank/DDBJ databases">
        <authorList>
            <person name="Fracassetti M."/>
        </authorList>
    </citation>
    <scope>NUCLEOTIDE SEQUENCE [LARGE SCALE GENOMIC DNA]</scope>
</reference>
<feature type="compositionally biased region" description="Polar residues" evidence="1">
    <location>
        <begin position="119"/>
        <end position="132"/>
    </location>
</feature>
<accession>A0AAV2G877</accession>
<gene>
    <name evidence="2" type="ORF">LTRI10_LOCUS46391</name>
</gene>